<proteinExistence type="predicted"/>
<name>A0ABX3X8F7_9BRAD</name>
<reference evidence="2 3" key="1">
    <citation type="submission" date="2017-03" db="EMBL/GenBank/DDBJ databases">
        <title>Whole genome sequences of fourteen strains of Bradyrhizobium canariense and one strain of Bradyrhizobium japonicum isolated from Lupinus (Papilionoideae: Genisteae) species in Algeria.</title>
        <authorList>
            <person name="Crovadore J."/>
            <person name="Chekireb D."/>
            <person name="Brachmann A."/>
            <person name="Chablais R."/>
            <person name="Cochard B."/>
            <person name="Lefort F."/>
        </authorList>
    </citation>
    <scope>NUCLEOTIDE SEQUENCE [LARGE SCALE GENOMIC DNA]</scope>
    <source>
        <strain evidence="2 3">UBMAN05</strain>
    </source>
</reference>
<evidence type="ECO:0000313" key="3">
    <source>
        <dbReference type="Proteomes" id="UP000193884"/>
    </source>
</evidence>
<feature type="region of interest" description="Disordered" evidence="1">
    <location>
        <begin position="1"/>
        <end position="21"/>
    </location>
</feature>
<gene>
    <name evidence="2" type="ORF">BST63_06825</name>
</gene>
<organism evidence="2 3">
    <name type="scientific">Bradyrhizobium canariense</name>
    <dbReference type="NCBI Taxonomy" id="255045"/>
    <lineage>
        <taxon>Bacteria</taxon>
        <taxon>Pseudomonadati</taxon>
        <taxon>Pseudomonadota</taxon>
        <taxon>Alphaproteobacteria</taxon>
        <taxon>Hyphomicrobiales</taxon>
        <taxon>Nitrobacteraceae</taxon>
        <taxon>Bradyrhizobium</taxon>
    </lineage>
</organism>
<feature type="compositionally biased region" description="Basic and acidic residues" evidence="1">
    <location>
        <begin position="1"/>
        <end position="15"/>
    </location>
</feature>
<evidence type="ECO:0000313" key="2">
    <source>
        <dbReference type="EMBL" id="OSJ32839.1"/>
    </source>
</evidence>
<dbReference type="Proteomes" id="UP000193884">
    <property type="component" value="Unassembled WGS sequence"/>
</dbReference>
<sequence>MPPWPRRSDGAERTKAPWPPRKRRERLWAIRTIQPWDVLCRAALRKGADRIVELVGMSSQLLGLGEHDS</sequence>
<dbReference type="EMBL" id="NAFK01000139">
    <property type="protein sequence ID" value="OSJ32839.1"/>
    <property type="molecule type" value="Genomic_DNA"/>
</dbReference>
<keyword evidence="3" id="KW-1185">Reference proteome</keyword>
<accession>A0ABX3X8F7</accession>
<comment type="caution">
    <text evidence="2">The sequence shown here is derived from an EMBL/GenBank/DDBJ whole genome shotgun (WGS) entry which is preliminary data.</text>
</comment>
<evidence type="ECO:0008006" key="4">
    <source>
        <dbReference type="Google" id="ProtNLM"/>
    </source>
</evidence>
<protein>
    <recommendedName>
        <fullName evidence="4">Transposase</fullName>
    </recommendedName>
</protein>
<evidence type="ECO:0000256" key="1">
    <source>
        <dbReference type="SAM" id="MobiDB-lite"/>
    </source>
</evidence>